<feature type="chain" id="PRO_5045982898" description="F-box domain-containing protein" evidence="2">
    <location>
        <begin position="30"/>
        <end position="513"/>
    </location>
</feature>
<protein>
    <recommendedName>
        <fullName evidence="5">F-box domain-containing protein</fullName>
    </recommendedName>
</protein>
<evidence type="ECO:0000256" key="1">
    <source>
        <dbReference type="SAM" id="MobiDB-lite"/>
    </source>
</evidence>
<accession>A0ABQ0LSR5</accession>
<evidence type="ECO:0000313" key="3">
    <source>
        <dbReference type="EMBL" id="GAT54120.1"/>
    </source>
</evidence>
<gene>
    <name evidence="3" type="ORF">MCHLO_10996</name>
</gene>
<name>A0ABQ0LSR5_MYCCL</name>
<feature type="signal peptide" evidence="2">
    <location>
        <begin position="1"/>
        <end position="29"/>
    </location>
</feature>
<reference evidence="3" key="1">
    <citation type="submission" date="2014-09" db="EMBL/GenBank/DDBJ databases">
        <title>Genome sequence of the luminous mushroom Mycena chlorophos for searching fungal bioluminescence genes.</title>
        <authorList>
            <person name="Tanaka Y."/>
            <person name="Kasuga D."/>
            <person name="Oba Y."/>
            <person name="Hase S."/>
            <person name="Sato K."/>
            <person name="Oba Y."/>
            <person name="Sakakibara Y."/>
        </authorList>
    </citation>
    <scope>NUCLEOTIDE SEQUENCE</scope>
</reference>
<sequence length="513" mass="56412">MADPTPTAPFLTLLLSAAMSSAFLAPVSAASAVISGVAVPYDVLSLILAALPDFDSLHAAMSVCSTWRAVFVASQRSVLTGVAGNVVGSALRQAVRFVRFPYPEKTPNDWPGDDEGEEAEKSVTEPDSDDEEQEPKPMRKDKPRPTYAEDEPIGLLTPEERAKLQRNADVVRKLEALFVVKAAQSTSLTRAQSHRFTRAVYRVMLFCELFYLPLNLDDTDSMEDNEPGVLTRMRSDRAAHLRDSGYTTSELFEMRSVVDFLYDLIRDSLSTADEFDRLKDVCLATGPAVILAAYEGKSEQPYEDALEPDVLTTGEDNEFFGGFLVDAVGAVVKERRETLPISKYGAILDGDETDVVPTMAALPSKCSRCDAAHDLYHKSNWSTLIPIDFIAHLPGVLSSNDVEAAALLDIFMTGATLSMRLDAGTLIEQLFDDASLRATGTAKEFDGWKKEEMLCESCLGRFVGGCLVGWAWKKKVADGWTPTQNCWYGWNCTTQVHKVDHAKTKNHLCAPIR</sequence>
<dbReference type="Proteomes" id="UP000815677">
    <property type="component" value="Unassembled WGS sequence"/>
</dbReference>
<evidence type="ECO:0008006" key="5">
    <source>
        <dbReference type="Google" id="ProtNLM"/>
    </source>
</evidence>
<organism evidence="3 4">
    <name type="scientific">Mycena chlorophos</name>
    <name type="common">Agaric fungus</name>
    <name type="synonym">Agaricus chlorophos</name>
    <dbReference type="NCBI Taxonomy" id="658473"/>
    <lineage>
        <taxon>Eukaryota</taxon>
        <taxon>Fungi</taxon>
        <taxon>Dikarya</taxon>
        <taxon>Basidiomycota</taxon>
        <taxon>Agaricomycotina</taxon>
        <taxon>Agaricomycetes</taxon>
        <taxon>Agaricomycetidae</taxon>
        <taxon>Agaricales</taxon>
        <taxon>Marasmiineae</taxon>
        <taxon>Mycenaceae</taxon>
        <taxon>Mycena</taxon>
    </lineage>
</organism>
<keyword evidence="2" id="KW-0732">Signal</keyword>
<keyword evidence="4" id="KW-1185">Reference proteome</keyword>
<proteinExistence type="predicted"/>
<dbReference type="EMBL" id="DF848518">
    <property type="protein sequence ID" value="GAT54120.1"/>
    <property type="molecule type" value="Genomic_DNA"/>
</dbReference>
<feature type="compositionally biased region" description="Basic and acidic residues" evidence="1">
    <location>
        <begin position="134"/>
        <end position="144"/>
    </location>
</feature>
<feature type="region of interest" description="Disordered" evidence="1">
    <location>
        <begin position="105"/>
        <end position="160"/>
    </location>
</feature>
<evidence type="ECO:0000313" key="4">
    <source>
        <dbReference type="Proteomes" id="UP000815677"/>
    </source>
</evidence>
<evidence type="ECO:0000256" key="2">
    <source>
        <dbReference type="SAM" id="SignalP"/>
    </source>
</evidence>